<proteinExistence type="predicted"/>
<comment type="caution">
    <text evidence="2">The sequence shown here is derived from an EMBL/GenBank/DDBJ whole genome shotgun (WGS) entry which is preliminary data.</text>
</comment>
<dbReference type="OrthoDB" id="9757876at2"/>
<dbReference type="Gene3D" id="1.20.1640.10">
    <property type="entry name" value="Multidrug efflux transporter AcrB transmembrane domain"/>
    <property type="match status" value="2"/>
</dbReference>
<feature type="transmembrane region" description="Helical" evidence="1">
    <location>
        <begin position="966"/>
        <end position="992"/>
    </location>
</feature>
<keyword evidence="1" id="KW-0812">Transmembrane</keyword>
<dbReference type="PANTHER" id="PTHR32063:SF0">
    <property type="entry name" value="SWARMING MOTILITY PROTEIN SWRC"/>
    <property type="match status" value="1"/>
</dbReference>
<accession>W4QZK4</accession>
<dbReference type="EMBL" id="BAUV01000042">
    <property type="protein sequence ID" value="GAE36744.1"/>
    <property type="molecule type" value="Genomic_DNA"/>
</dbReference>
<gene>
    <name evidence="2" type="ORF">JCM9157_3961</name>
</gene>
<feature type="transmembrane region" description="Helical" evidence="1">
    <location>
        <begin position="427"/>
        <end position="449"/>
    </location>
</feature>
<evidence type="ECO:0000313" key="2">
    <source>
        <dbReference type="EMBL" id="GAE36744.1"/>
    </source>
</evidence>
<dbReference type="Pfam" id="PF00873">
    <property type="entry name" value="ACR_tran"/>
    <property type="match status" value="1"/>
</dbReference>
<feature type="transmembrane region" description="Helical" evidence="1">
    <location>
        <begin position="356"/>
        <end position="376"/>
    </location>
</feature>
<dbReference type="eggNOG" id="COG0841">
    <property type="taxonomic scope" value="Bacteria"/>
</dbReference>
<keyword evidence="1" id="KW-1133">Transmembrane helix</keyword>
<name>W4QZK4_HALA3</name>
<dbReference type="GO" id="GO:0005886">
    <property type="term" value="C:plasma membrane"/>
    <property type="evidence" value="ECO:0007669"/>
    <property type="project" value="TreeGrafter"/>
</dbReference>
<keyword evidence="1" id="KW-0472">Membrane</keyword>
<dbReference type="InterPro" id="IPR027463">
    <property type="entry name" value="AcrB_DN_DC_subdom"/>
</dbReference>
<dbReference type="Gene3D" id="3.30.70.1440">
    <property type="entry name" value="Multidrug efflux transporter AcrB pore domain"/>
    <property type="match status" value="1"/>
</dbReference>
<keyword evidence="3" id="KW-1185">Reference proteome</keyword>
<feature type="transmembrane region" description="Helical" evidence="1">
    <location>
        <begin position="455"/>
        <end position="482"/>
    </location>
</feature>
<dbReference type="Gene3D" id="3.30.2090.10">
    <property type="entry name" value="Multidrug efflux transporter AcrB TolC docking domain, DN and DC subdomains"/>
    <property type="match status" value="2"/>
</dbReference>
<feature type="transmembrane region" description="Helical" evidence="1">
    <location>
        <begin position="938"/>
        <end position="960"/>
    </location>
</feature>
<feature type="transmembrane region" description="Helical" evidence="1">
    <location>
        <begin position="330"/>
        <end position="349"/>
    </location>
</feature>
<protein>
    <submittedName>
        <fullName evidence="2">RND multidrug efflux transporter</fullName>
    </submittedName>
</protein>
<dbReference type="SUPFAM" id="SSF82866">
    <property type="entry name" value="Multidrug efflux transporter AcrB transmembrane domain"/>
    <property type="match status" value="2"/>
</dbReference>
<organism evidence="2 3">
    <name type="scientific">Halalkalibacter akibai (strain ATCC 43226 / DSM 21942 / CIP 109018 / JCM 9157 / 1139)</name>
    <name type="common">Bacillus akibai</name>
    <dbReference type="NCBI Taxonomy" id="1236973"/>
    <lineage>
        <taxon>Bacteria</taxon>
        <taxon>Bacillati</taxon>
        <taxon>Bacillota</taxon>
        <taxon>Bacilli</taxon>
        <taxon>Bacillales</taxon>
        <taxon>Bacillaceae</taxon>
        <taxon>Halalkalibacter</taxon>
    </lineage>
</organism>
<dbReference type="Proteomes" id="UP000018896">
    <property type="component" value="Unassembled WGS sequence"/>
</dbReference>
<dbReference type="AlphaFoldDB" id="W4QZK4"/>
<dbReference type="PRINTS" id="PR00702">
    <property type="entry name" value="ACRIFLAVINRP"/>
</dbReference>
<evidence type="ECO:0000256" key="1">
    <source>
        <dbReference type="SAM" id="Phobius"/>
    </source>
</evidence>
<dbReference type="PANTHER" id="PTHR32063">
    <property type="match status" value="1"/>
</dbReference>
<feature type="transmembrane region" description="Helical" evidence="1">
    <location>
        <begin position="863"/>
        <end position="883"/>
    </location>
</feature>
<feature type="transmembrane region" description="Helical" evidence="1">
    <location>
        <begin position="12"/>
        <end position="30"/>
    </location>
</feature>
<sequence>MEQLRFLLKRKLVVGLMVLFIVFIGLFTTTKLDQELMPPITFDGAMVQVDAGEMTTLDIENTITKPIEQAIQSIDGIKSITSSSSIGSSAFTIQIEEGRGEEVTKNIESTLNGIKTQLPDLRTLTVIPFSTTGSYEFFMDISNGNMNDMTSFAKNTLKPRLESLAEVSKVDLVGLEEKEMVIELRYDKIQEFGIDVNQVISAIQQADQDIAIGVLSDEVNEPTIRWNTSIRSKPDLENIAIATLNGPQKISDFAVVKEKVSDHSTGVWKNGDQDFIFVQISRVPDVTQVAMAKAIRSEIQAIKDEGLVTQFELEEVVAQADYVSDAIEGVSKNVLIGGVLALVFLLLFLRNIRATIIVGLSIPISILLTFTVMWYFDYSFNMLSLIGLGLGIGMMVDASIVILESIFRKKEQGIANIEAVIQGTKEVATAVIASMLTTIVVFVPIGLLGGEAGKFMVILSVVVIITLVSSVVVSFSVIPALCDNFLRISAKKEKHKPEKISFIYGSFVQWMGLKKRNRYSVISLFIIMFVSSLFLVSKIPMTIMPDVFNRYAEVMIQLEPGVTPSERNEIATAISKQLKDVPDVTNTIIMDDISAMYAIINMSKAEEATLDQIEVNELIYSSLRELEDEYPIVNVLSPMGMGGGGVVALELKGAELPELQTLSTEVMEQLAEVEGLTGITASSERFLTEKQVILKGNSIEEDNLIPTQLKQILELWFTALPLGNLITPENEMQRMVLTVDQSITTESQLLGVEWTTPTGTTEQLSKYIDFKTVEIPAEITRVDGERYITVSAEIQGRDLGSVNRDIQNILNDFKAPEGYTISISGDLEAQQEAMMEMIIIVGIALFLVYFVMAVQFNSLTHPLIVMSIIPMTITGVIIGLFVTQFELSIMSGMGIVMLIGIVLNNAILLIDRINQLRKSDVDVNTAVSEAGRTRMRPILMTTLTTVGGMLPLALATGVASSYQAPLAVVVISGLLFATLITLILIPAVYLMFGDFSNAMSKMKNKIRKGKGMDQVNSSVDV</sequence>
<feature type="transmembrane region" description="Helical" evidence="1">
    <location>
        <begin position="889"/>
        <end position="910"/>
    </location>
</feature>
<reference evidence="2 3" key="1">
    <citation type="journal article" date="2014" name="Genome Announc.">
        <title>Draft Genome Sequences of Three Alkaliphilic Bacillus Strains, Bacillus wakoensis JCM 9140T, Bacillus akibai JCM 9157T, and Bacillus hemicellulosilyticus JCM 9152T.</title>
        <authorList>
            <person name="Yuki M."/>
            <person name="Oshima K."/>
            <person name="Suda W."/>
            <person name="Oshida Y."/>
            <person name="Kitamura K."/>
            <person name="Iida T."/>
            <person name="Hattori M."/>
            <person name="Ohkuma M."/>
        </authorList>
    </citation>
    <scope>NUCLEOTIDE SEQUENCE [LARGE SCALE GENOMIC DNA]</scope>
    <source>
        <strain evidence="2 3">JCM 9157</strain>
    </source>
</reference>
<dbReference type="Gene3D" id="3.30.70.1430">
    <property type="entry name" value="Multidrug efflux transporter AcrB pore domain"/>
    <property type="match status" value="2"/>
</dbReference>
<dbReference type="InterPro" id="IPR001036">
    <property type="entry name" value="Acrflvin-R"/>
</dbReference>
<dbReference type="SUPFAM" id="SSF82693">
    <property type="entry name" value="Multidrug efflux transporter AcrB pore domain, PN1, PN2, PC1 and PC2 subdomains"/>
    <property type="match status" value="1"/>
</dbReference>
<dbReference type="RefSeq" id="WP_052013241.1">
    <property type="nucleotide sequence ID" value="NZ_BAUV01000042.1"/>
</dbReference>
<dbReference type="SUPFAM" id="SSF82714">
    <property type="entry name" value="Multidrug efflux transporter AcrB TolC docking domain, DN and DC subdomains"/>
    <property type="match status" value="1"/>
</dbReference>
<feature type="transmembrane region" description="Helical" evidence="1">
    <location>
        <begin position="519"/>
        <end position="536"/>
    </location>
</feature>
<dbReference type="GO" id="GO:0042910">
    <property type="term" value="F:xenobiotic transmembrane transporter activity"/>
    <property type="evidence" value="ECO:0007669"/>
    <property type="project" value="TreeGrafter"/>
</dbReference>
<evidence type="ECO:0000313" key="3">
    <source>
        <dbReference type="Proteomes" id="UP000018896"/>
    </source>
</evidence>
<dbReference type="Gene3D" id="3.30.70.1320">
    <property type="entry name" value="Multidrug efflux transporter AcrB pore domain like"/>
    <property type="match status" value="1"/>
</dbReference>
<feature type="transmembrane region" description="Helical" evidence="1">
    <location>
        <begin position="382"/>
        <end position="407"/>
    </location>
</feature>
<feature type="transmembrane region" description="Helical" evidence="1">
    <location>
        <begin position="833"/>
        <end position="851"/>
    </location>
</feature>
<dbReference type="STRING" id="1236973.JCM9157_3961"/>